<accession>A0A177NK75</accession>
<evidence type="ECO:0000313" key="3">
    <source>
        <dbReference type="EMBL" id="OAI18291.1"/>
    </source>
</evidence>
<protein>
    <submittedName>
        <fullName evidence="3">Sialidase</fullName>
    </submittedName>
</protein>
<dbReference type="InterPro" id="IPR011040">
    <property type="entry name" value="Sialidase"/>
</dbReference>
<proteinExistence type="predicted"/>
<feature type="domain" description="Sialidase" evidence="2">
    <location>
        <begin position="72"/>
        <end position="263"/>
    </location>
</feature>
<evidence type="ECO:0000313" key="4">
    <source>
        <dbReference type="Proteomes" id="UP000078476"/>
    </source>
</evidence>
<dbReference type="Pfam" id="PF13088">
    <property type="entry name" value="BNR_2"/>
    <property type="match status" value="1"/>
</dbReference>
<dbReference type="CDD" id="cd15482">
    <property type="entry name" value="Sialidase_non-viral"/>
    <property type="match status" value="2"/>
</dbReference>
<evidence type="ECO:0000259" key="2">
    <source>
        <dbReference type="Pfam" id="PF13088"/>
    </source>
</evidence>
<dbReference type="PANTHER" id="PTHR43752">
    <property type="entry name" value="BNR/ASP-BOX REPEAT FAMILY PROTEIN"/>
    <property type="match status" value="1"/>
</dbReference>
<evidence type="ECO:0000256" key="1">
    <source>
        <dbReference type="SAM" id="SignalP"/>
    </source>
</evidence>
<organism evidence="3 4">
    <name type="scientific">Methylomonas lenta</name>
    <dbReference type="NCBI Taxonomy" id="980561"/>
    <lineage>
        <taxon>Bacteria</taxon>
        <taxon>Pseudomonadati</taxon>
        <taxon>Pseudomonadota</taxon>
        <taxon>Gammaproteobacteria</taxon>
        <taxon>Methylococcales</taxon>
        <taxon>Methylococcaceae</taxon>
        <taxon>Methylomonas</taxon>
    </lineage>
</organism>
<dbReference type="STRING" id="980561.A1359_00040"/>
<dbReference type="PROSITE" id="PS51257">
    <property type="entry name" value="PROKAR_LIPOPROTEIN"/>
    <property type="match status" value="1"/>
</dbReference>
<feature type="chain" id="PRO_5008069233" evidence="1">
    <location>
        <begin position="26"/>
        <end position="412"/>
    </location>
</feature>
<dbReference type="AlphaFoldDB" id="A0A177NK75"/>
<dbReference type="Proteomes" id="UP000078476">
    <property type="component" value="Unassembled WGS sequence"/>
</dbReference>
<feature type="signal peptide" evidence="1">
    <location>
        <begin position="1"/>
        <end position="25"/>
    </location>
</feature>
<comment type="caution">
    <text evidence="3">The sequence shown here is derived from an EMBL/GenBank/DDBJ whole genome shotgun (WGS) entry which is preliminary data.</text>
</comment>
<keyword evidence="4" id="KW-1185">Reference proteome</keyword>
<sequence length="412" mass="45425">MTYLKMLKLRKYFLLFLVFSLSACSESMDKLHGMPQSENMPRSPINTEALAVKSLLSYDIYVEGEILHAVFVAKSANPKHPYIAYLRSENSGQHWSAPVEIDQYIPTTLESAAGNDVQIAAHGDDLMAVWQVTGEIPGMGPLISLYSKDGGLNWSQGSNPTASDVDQSHPDLLADEQGRFHLIWLDDRDENGYQGLRYAVSSDAGQHWEWTQTIDDSSCSCCWNRLLLGPDGEINALYRDMEPRDMALAQSSNTGKNWQRISTVGEFNWQFDGCPHNGGALAKDGQQALHSLVWTGADNKAGLYYLQSNDNAKSWTPPQKMGDGSLAFHSDIAALGDERLLAIWDARGAEGSVVMISESFDKGEHWSAAKQISTPASSATFPRVVATKTGFLAMWTEQKPGADKLWLSAILK</sequence>
<gene>
    <name evidence="3" type="ORF">A1359_00040</name>
</gene>
<name>A0A177NK75_9GAMM</name>
<dbReference type="EMBL" id="LUUI01000080">
    <property type="protein sequence ID" value="OAI18291.1"/>
    <property type="molecule type" value="Genomic_DNA"/>
</dbReference>
<keyword evidence="1" id="KW-0732">Signal</keyword>
<dbReference type="InterPro" id="IPR036278">
    <property type="entry name" value="Sialidase_sf"/>
</dbReference>
<dbReference type="Gene3D" id="2.120.10.10">
    <property type="match status" value="2"/>
</dbReference>
<dbReference type="PANTHER" id="PTHR43752:SF2">
    <property type="entry name" value="BNR_ASP-BOX REPEAT FAMILY PROTEIN"/>
    <property type="match status" value="1"/>
</dbReference>
<reference evidence="3 4" key="1">
    <citation type="submission" date="2016-03" db="EMBL/GenBank/DDBJ databases">
        <authorList>
            <person name="Ploux O."/>
        </authorList>
    </citation>
    <scope>NUCLEOTIDE SEQUENCE [LARGE SCALE GENOMIC DNA]</scope>
    <source>
        <strain evidence="3 4">R-45370</strain>
    </source>
</reference>
<dbReference type="OrthoDB" id="9764969at2"/>
<dbReference type="SUPFAM" id="SSF50939">
    <property type="entry name" value="Sialidases"/>
    <property type="match status" value="1"/>
</dbReference>